<name>A0A0E0AFK7_9ORYZ</name>
<evidence type="ECO:0000313" key="4">
    <source>
        <dbReference type="Proteomes" id="UP000026961"/>
    </source>
</evidence>
<keyword evidence="1" id="KW-0472">Membrane</keyword>
<evidence type="ECO:0000256" key="1">
    <source>
        <dbReference type="SAM" id="Phobius"/>
    </source>
</evidence>
<keyword evidence="1" id="KW-0812">Transmembrane</keyword>
<feature type="transmembrane region" description="Helical" evidence="1">
    <location>
        <begin position="146"/>
        <end position="166"/>
    </location>
</feature>
<evidence type="ECO:0000259" key="2">
    <source>
        <dbReference type="Pfam" id="PF13968"/>
    </source>
</evidence>
<sequence length="816" mass="89999">MNNTSSVPRNCSDADVSLLEKHVKPEIWRLNSLLAVNVMLVGVVVGIGAYAPRYRHHPLARFLFQGAAALFMPIMSYVVSATNNASASFVIYDDPSKTLTGTCSIFPGHTICILLWTVFVQIAAINNTTVVAADARELGRSIAPSALLLIHAIWTCYLVILAGAGFHGDKDFSLKTLLTESHNPFSIFLCGVIFVKLVFKLGPFFMARRSFALGRNPRLVLGYMKKDDLPVLQVADVASSAGPSDHHVPPPPLLVMGEGTVNVQKGANSYTIVDNLQQRAAGLVTLDKVWQLMDDDTNYFLTRRTPDAGRLLKLKLKLKDVCLSFALFKLLRCRFARYTADELKFTRVENFFWQDLLLSTHDGGSSSSRVFKVIADELSFIHDYYYSSIGILYSNTWLPILTFTISLLTLGYTLFVALIMTLAIAVSDLDRSQLACRQTCIFKSESTVLWRTSDKYIRIHFGSFILFDLVPVLLLCVLLVLSEARDIASLFCSNWTKVVLICRYLRTNHHKTTSSPGVINMPRRRSCVGCLLRCSCCKLVNHPWKDNINLCSILEMHPAPILCHLLRRLIPCLPLPEKTKSVKAVPDQVKSAIIDKLRSSKGRQLTKGTASLGSDNQNQLLWACSCGAEGSSTNDVLLAWHIATTILEVRYPSPCTTASSSNRVVATHLSGYCAYLVACCPELLPDDDGWSKDLYKAVKEDARKALAGVSHAHAPASSPEEEYKKLVQLLGADEDSRHKVVKNGRKLAGQLVELGEAKAWEVLAGFWSEMILYLAPSDNLDAHAAAIARGGELITLLWALLNHVGIITRPSASSAV</sequence>
<feature type="transmembrane region" description="Helical" evidence="1">
    <location>
        <begin position="397"/>
        <end position="425"/>
    </location>
</feature>
<dbReference type="InterPro" id="IPR025315">
    <property type="entry name" value="DUF4220"/>
</dbReference>
<accession>A0A0E0AFK7</accession>
<proteinExistence type="predicted"/>
<evidence type="ECO:0000313" key="3">
    <source>
        <dbReference type="EnsemblPlants" id="OGLUM07G01990.1"/>
    </source>
</evidence>
<dbReference type="eggNOG" id="ENOG502QSWW">
    <property type="taxonomic scope" value="Eukaryota"/>
</dbReference>
<dbReference type="STRING" id="40148.A0A0E0AFK7"/>
<organism evidence="3">
    <name type="scientific">Oryza glumipatula</name>
    <dbReference type="NCBI Taxonomy" id="40148"/>
    <lineage>
        <taxon>Eukaryota</taxon>
        <taxon>Viridiplantae</taxon>
        <taxon>Streptophyta</taxon>
        <taxon>Embryophyta</taxon>
        <taxon>Tracheophyta</taxon>
        <taxon>Spermatophyta</taxon>
        <taxon>Magnoliopsida</taxon>
        <taxon>Liliopsida</taxon>
        <taxon>Poales</taxon>
        <taxon>Poaceae</taxon>
        <taxon>BOP clade</taxon>
        <taxon>Oryzoideae</taxon>
        <taxon>Oryzeae</taxon>
        <taxon>Oryzinae</taxon>
        <taxon>Oryza</taxon>
    </lineage>
</organism>
<keyword evidence="4" id="KW-1185">Reference proteome</keyword>
<dbReference type="Proteomes" id="UP000026961">
    <property type="component" value="Chromosome 7"/>
</dbReference>
<feature type="transmembrane region" description="Helical" evidence="1">
    <location>
        <begin position="99"/>
        <end position="125"/>
    </location>
</feature>
<feature type="transmembrane region" description="Helical" evidence="1">
    <location>
        <begin position="62"/>
        <end position="79"/>
    </location>
</feature>
<feature type="transmembrane region" description="Helical" evidence="1">
    <location>
        <begin position="186"/>
        <end position="207"/>
    </location>
</feature>
<feature type="transmembrane region" description="Helical" evidence="1">
    <location>
        <begin position="27"/>
        <end position="50"/>
    </location>
</feature>
<keyword evidence="1" id="KW-1133">Transmembrane helix</keyword>
<dbReference type="Gramene" id="OGLUM07G01990.1">
    <property type="protein sequence ID" value="OGLUM07G01990.1"/>
    <property type="gene ID" value="OGLUM07G01990"/>
</dbReference>
<dbReference type="EnsemblPlants" id="OGLUM07G01990.1">
    <property type="protein sequence ID" value="OGLUM07G01990.1"/>
    <property type="gene ID" value="OGLUM07G01990"/>
</dbReference>
<dbReference type="PANTHER" id="PTHR31325">
    <property type="entry name" value="OS01G0798800 PROTEIN-RELATED"/>
    <property type="match status" value="1"/>
</dbReference>
<dbReference type="HOGENOM" id="CLU_008762_0_0_1"/>
<reference evidence="3" key="2">
    <citation type="submission" date="2018-05" db="EMBL/GenBank/DDBJ databases">
        <title>OgluRS3 (Oryza glumaepatula Reference Sequence Version 3).</title>
        <authorList>
            <person name="Zhang J."/>
            <person name="Kudrna D."/>
            <person name="Lee S."/>
            <person name="Talag J."/>
            <person name="Welchert J."/>
            <person name="Wing R.A."/>
        </authorList>
    </citation>
    <scope>NUCLEOTIDE SEQUENCE [LARGE SCALE GENOMIC DNA]</scope>
</reference>
<protein>
    <recommendedName>
        <fullName evidence="2">DUF4220 domain-containing protein</fullName>
    </recommendedName>
</protein>
<dbReference type="Pfam" id="PF13968">
    <property type="entry name" value="DUF4220"/>
    <property type="match status" value="1"/>
</dbReference>
<reference evidence="3" key="1">
    <citation type="submission" date="2015-04" db="UniProtKB">
        <authorList>
            <consortium name="EnsemblPlants"/>
        </authorList>
    </citation>
    <scope>IDENTIFICATION</scope>
</reference>
<dbReference type="AlphaFoldDB" id="A0A0E0AFK7"/>
<feature type="domain" description="DUF4220" evidence="2">
    <location>
        <begin position="69"/>
        <end position="554"/>
    </location>
</feature>
<dbReference type="InterPro" id="IPR007658">
    <property type="entry name" value="DUF594"/>
</dbReference>
<dbReference type="Pfam" id="PF04578">
    <property type="entry name" value="DUF594"/>
    <property type="match status" value="1"/>
</dbReference>
<feature type="transmembrane region" description="Helical" evidence="1">
    <location>
        <begin position="459"/>
        <end position="481"/>
    </location>
</feature>